<name>A0A075HYV0_9EURY</name>
<dbReference type="AlphaFoldDB" id="A0A075HYV0"/>
<keyword evidence="1" id="KW-0812">Transmembrane</keyword>
<dbReference type="EMBL" id="KF901193">
    <property type="protein sequence ID" value="AIF21551.1"/>
    <property type="molecule type" value="Genomic_DNA"/>
</dbReference>
<evidence type="ECO:0000313" key="2">
    <source>
        <dbReference type="EMBL" id="AIF21551.1"/>
    </source>
</evidence>
<reference evidence="2" key="1">
    <citation type="journal article" date="2014" name="Genome Biol. Evol.">
        <title>Pangenome evidence for extensive interdomain horizontal transfer affecting lineage core and shell genes in uncultured planktonic thaumarchaeota and euryarchaeota.</title>
        <authorList>
            <person name="Deschamps P."/>
            <person name="Zivanovic Y."/>
            <person name="Moreira D."/>
            <person name="Rodriguez-Valera F."/>
            <person name="Lopez-Garcia P."/>
        </authorList>
    </citation>
    <scope>NUCLEOTIDE SEQUENCE</scope>
</reference>
<feature type="transmembrane region" description="Helical" evidence="1">
    <location>
        <begin position="110"/>
        <end position="128"/>
    </location>
</feature>
<organism evidence="2">
    <name type="scientific">uncultured marine group II/III euryarchaeote SAT1000_05_B04</name>
    <dbReference type="NCBI Taxonomy" id="1456552"/>
    <lineage>
        <taxon>Archaea</taxon>
        <taxon>Methanobacteriati</taxon>
        <taxon>Methanobacteriota</taxon>
        <taxon>environmental samples</taxon>
    </lineage>
</organism>
<protein>
    <submittedName>
        <fullName evidence="2">Uncharacterized protein</fullName>
    </submittedName>
</protein>
<sequence>MPRPRSADTTCRVNSERLFFPQTIVKSKVKVAGSMSLQESEWGSALTKPSSTASSAAVLLGAWVLLLTAVNLFSGAYSSGFKVLWIGFITGDSATSNIAHGGFEVVADDIVFGLIGVVLLGLGAMGMGKAVEGGFSAWVNGIPQGAIASSLFSPDGGFNRTIASWLIALGVGFYLYWSLMNTTWVDPGVYAVMIVMVSFGFAIHTMADSES</sequence>
<feature type="transmembrane region" description="Helical" evidence="1">
    <location>
        <begin position="157"/>
        <end position="177"/>
    </location>
</feature>
<accession>A0A075HYV0</accession>
<keyword evidence="1" id="KW-1133">Transmembrane helix</keyword>
<feature type="transmembrane region" description="Helical" evidence="1">
    <location>
        <begin position="189"/>
        <end position="207"/>
    </location>
</feature>
<evidence type="ECO:0000256" key="1">
    <source>
        <dbReference type="SAM" id="Phobius"/>
    </source>
</evidence>
<feature type="transmembrane region" description="Helical" evidence="1">
    <location>
        <begin position="56"/>
        <end position="77"/>
    </location>
</feature>
<keyword evidence="1" id="KW-0472">Membrane</keyword>
<proteinExistence type="predicted"/>